<dbReference type="Gene3D" id="3.40.50.2000">
    <property type="entry name" value="Glycogen Phosphorylase B"/>
    <property type="match status" value="2"/>
</dbReference>
<evidence type="ECO:0000256" key="1">
    <source>
        <dbReference type="ARBA" id="ARBA00022679"/>
    </source>
</evidence>
<name>X1CIT5_9ZZZZ</name>
<reference evidence="3" key="1">
    <citation type="journal article" date="2014" name="Front. Microbiol.">
        <title>High frequency of phylogenetically diverse reductive dehalogenase-homologous genes in deep subseafloor sedimentary metagenomes.</title>
        <authorList>
            <person name="Kawai M."/>
            <person name="Futagami T."/>
            <person name="Toyoda A."/>
            <person name="Takaki Y."/>
            <person name="Nishi S."/>
            <person name="Hori S."/>
            <person name="Arai W."/>
            <person name="Tsubouchi T."/>
            <person name="Morono Y."/>
            <person name="Uchiyama I."/>
            <person name="Ito T."/>
            <person name="Fujiyama A."/>
            <person name="Inagaki F."/>
            <person name="Takami H."/>
        </authorList>
    </citation>
    <scope>NUCLEOTIDE SEQUENCE</scope>
    <source>
        <strain evidence="3">Expedition CK06-06</strain>
    </source>
</reference>
<dbReference type="CDD" id="cd03801">
    <property type="entry name" value="GT4_PimA-like"/>
    <property type="match status" value="1"/>
</dbReference>
<keyword evidence="1" id="KW-0808">Transferase</keyword>
<dbReference type="PANTHER" id="PTHR46401:SF2">
    <property type="entry name" value="GLYCOSYLTRANSFERASE WBBK-RELATED"/>
    <property type="match status" value="1"/>
</dbReference>
<dbReference type="Pfam" id="PF13439">
    <property type="entry name" value="Glyco_transf_4"/>
    <property type="match status" value="1"/>
</dbReference>
<dbReference type="GO" id="GO:0009103">
    <property type="term" value="P:lipopolysaccharide biosynthetic process"/>
    <property type="evidence" value="ECO:0007669"/>
    <property type="project" value="TreeGrafter"/>
</dbReference>
<feature type="non-terminal residue" evidence="3">
    <location>
        <position position="1"/>
    </location>
</feature>
<dbReference type="InterPro" id="IPR028098">
    <property type="entry name" value="Glyco_trans_4-like_N"/>
</dbReference>
<feature type="non-terminal residue" evidence="3">
    <location>
        <position position="267"/>
    </location>
</feature>
<dbReference type="EMBL" id="BART01029565">
    <property type="protein sequence ID" value="GAH08266.1"/>
    <property type="molecule type" value="Genomic_DNA"/>
</dbReference>
<evidence type="ECO:0000259" key="2">
    <source>
        <dbReference type="Pfam" id="PF13439"/>
    </source>
</evidence>
<accession>X1CIT5</accession>
<dbReference type="AlphaFoldDB" id="X1CIT5"/>
<protein>
    <recommendedName>
        <fullName evidence="2">Glycosyltransferase subfamily 4-like N-terminal domain-containing protein</fullName>
    </recommendedName>
</protein>
<dbReference type="GO" id="GO:0016757">
    <property type="term" value="F:glycosyltransferase activity"/>
    <property type="evidence" value="ECO:0007669"/>
    <property type="project" value="TreeGrafter"/>
</dbReference>
<proteinExistence type="predicted"/>
<comment type="caution">
    <text evidence="3">The sequence shown here is derived from an EMBL/GenBank/DDBJ whole genome shotgun (WGS) entry which is preliminary data.</text>
</comment>
<organism evidence="3">
    <name type="scientific">marine sediment metagenome</name>
    <dbReference type="NCBI Taxonomy" id="412755"/>
    <lineage>
        <taxon>unclassified sequences</taxon>
        <taxon>metagenomes</taxon>
        <taxon>ecological metagenomes</taxon>
    </lineage>
</organism>
<dbReference type="SUPFAM" id="SSF53756">
    <property type="entry name" value="UDP-Glycosyltransferase/glycogen phosphorylase"/>
    <property type="match status" value="1"/>
</dbReference>
<feature type="domain" description="Glycosyltransferase subfamily 4-like N-terminal" evidence="2">
    <location>
        <begin position="111"/>
        <end position="172"/>
    </location>
</feature>
<dbReference type="PANTHER" id="PTHR46401">
    <property type="entry name" value="GLYCOSYLTRANSFERASE WBBK-RELATED"/>
    <property type="match status" value="1"/>
</dbReference>
<sequence length="267" mass="29665">VFCTTAPIGKGHGGGIVSYYECQALKEISELIQVVCPISEDMGVPVETISLNDRYHDNPFMWDYVTSLKVKHADIAFFNGGPFSSSTRAINPSLVVVDVPAHNLEVSVEEHQNLIGVYPYRQLIDQPLRDWYFDYMVNADLIICPSKMSADYVKRYPGTKAKVVVVPHGTDLPGEAKPLPEQFKVGYLGATGPDKGTIYLLKAWAGLMYKDSELLLAGAEWRENRISSLFQRGQRVNILGRVESISDFYNSISVYCQPSVTEGFGLS</sequence>
<dbReference type="Pfam" id="PF13692">
    <property type="entry name" value="Glyco_trans_1_4"/>
    <property type="match status" value="1"/>
</dbReference>
<gene>
    <name evidence="3" type="ORF">S01H4_51841</name>
</gene>
<evidence type="ECO:0000313" key="3">
    <source>
        <dbReference type="EMBL" id="GAH08266.1"/>
    </source>
</evidence>